<gene>
    <name evidence="2" type="ORF">GHT07_03695</name>
</gene>
<accession>A0A844B4Z5</accession>
<dbReference type="EMBL" id="WJBU01000003">
    <property type="protein sequence ID" value="MRD46366.1"/>
    <property type="molecule type" value="Genomic_DNA"/>
</dbReference>
<dbReference type="InterPro" id="IPR029058">
    <property type="entry name" value="AB_hydrolase_fold"/>
</dbReference>
<feature type="domain" description="AB hydrolase-1" evidence="1">
    <location>
        <begin position="34"/>
        <end position="287"/>
    </location>
</feature>
<dbReference type="InterPro" id="IPR050266">
    <property type="entry name" value="AB_hydrolase_sf"/>
</dbReference>
<evidence type="ECO:0000313" key="3">
    <source>
        <dbReference type="Proteomes" id="UP000487350"/>
    </source>
</evidence>
<dbReference type="PRINTS" id="PR00111">
    <property type="entry name" value="ABHYDROLASE"/>
</dbReference>
<comment type="caution">
    <text evidence="2">The sequence shown here is derived from an EMBL/GenBank/DDBJ whole genome shotgun (WGS) entry which is preliminary data.</text>
</comment>
<evidence type="ECO:0000313" key="2">
    <source>
        <dbReference type="EMBL" id="MRD46366.1"/>
    </source>
</evidence>
<dbReference type="InterPro" id="IPR000073">
    <property type="entry name" value="AB_hydrolase_1"/>
</dbReference>
<dbReference type="AlphaFoldDB" id="A0A844B4Z5"/>
<keyword evidence="2" id="KW-0378">Hydrolase</keyword>
<sequence>MYQAKNIARSEFVPIRNLKYHVRVWGEPAPGKVPLVMVHGWMDVAASWQFVVDAFKHDHYVIAPDWRGYGLTEGAPVDNYWIPDYLADLDFLLDHYSPDAPVNLVGHSLGGNVVMLYTGSRPARVRRLVNLEGFGMAATRPSQAPKRYAKWMDELKAFHRGEMALKPYDSAAGVAARLMKTNKRLTQDKADWLAQEWAAPDGEGKWRILGDAAHKITNAQLFRVDEVLEIYKSITAPTLAVESSENSLDTWWQGKYSLAEYHERLKSVPSVRIARVEDAGHMLHHDQPRQVAALIEEFAAEAFETNSR</sequence>
<evidence type="ECO:0000259" key="1">
    <source>
        <dbReference type="Pfam" id="PF00561"/>
    </source>
</evidence>
<dbReference type="OrthoDB" id="149912at2"/>
<dbReference type="RefSeq" id="WP_153583721.1">
    <property type="nucleotide sequence ID" value="NZ_WJBU01000003.1"/>
</dbReference>
<proteinExistence type="predicted"/>
<dbReference type="PANTHER" id="PTHR43798">
    <property type="entry name" value="MONOACYLGLYCEROL LIPASE"/>
    <property type="match status" value="1"/>
</dbReference>
<name>A0A844B4Z5_9BURK</name>
<dbReference type="Proteomes" id="UP000487350">
    <property type="component" value="Unassembled WGS sequence"/>
</dbReference>
<dbReference type="PANTHER" id="PTHR43798:SF33">
    <property type="entry name" value="HYDROLASE, PUTATIVE (AFU_ORTHOLOGUE AFUA_2G14860)-RELATED"/>
    <property type="match status" value="1"/>
</dbReference>
<dbReference type="SUPFAM" id="SSF53474">
    <property type="entry name" value="alpha/beta-Hydrolases"/>
    <property type="match status" value="1"/>
</dbReference>
<organism evidence="2 3">
    <name type="scientific">Caenimonas koreensis DSM 17982</name>
    <dbReference type="NCBI Taxonomy" id="1121255"/>
    <lineage>
        <taxon>Bacteria</taxon>
        <taxon>Pseudomonadati</taxon>
        <taxon>Pseudomonadota</taxon>
        <taxon>Betaproteobacteria</taxon>
        <taxon>Burkholderiales</taxon>
        <taxon>Comamonadaceae</taxon>
        <taxon>Caenimonas</taxon>
    </lineage>
</organism>
<reference evidence="2 3" key="1">
    <citation type="submission" date="2019-11" db="EMBL/GenBank/DDBJ databases">
        <title>Caenimonas koreensis gen. nov., sp. nov., isolated from activated sludge.</title>
        <authorList>
            <person name="Seung H.R."/>
        </authorList>
    </citation>
    <scope>NUCLEOTIDE SEQUENCE [LARGE SCALE GENOMIC DNA]</scope>
    <source>
        <strain evidence="2 3">EMB320</strain>
    </source>
</reference>
<keyword evidence="3" id="KW-1185">Reference proteome</keyword>
<protein>
    <submittedName>
        <fullName evidence="2">Alpha/beta fold hydrolase</fullName>
    </submittedName>
</protein>
<dbReference type="GO" id="GO:0016020">
    <property type="term" value="C:membrane"/>
    <property type="evidence" value="ECO:0007669"/>
    <property type="project" value="TreeGrafter"/>
</dbReference>
<dbReference type="GO" id="GO:0016787">
    <property type="term" value="F:hydrolase activity"/>
    <property type="evidence" value="ECO:0007669"/>
    <property type="project" value="UniProtKB-KW"/>
</dbReference>
<dbReference type="Pfam" id="PF00561">
    <property type="entry name" value="Abhydrolase_1"/>
    <property type="match status" value="1"/>
</dbReference>
<dbReference type="Gene3D" id="3.40.50.1820">
    <property type="entry name" value="alpha/beta hydrolase"/>
    <property type="match status" value="1"/>
</dbReference>